<evidence type="ECO:0000313" key="1">
    <source>
        <dbReference type="EMBL" id="TYS50437.1"/>
    </source>
</evidence>
<reference evidence="1 2" key="1">
    <citation type="submission" date="2019-08" db="EMBL/GenBank/DDBJ databases">
        <title>Bacillus genomes from the desert of Cuatro Cienegas, Coahuila.</title>
        <authorList>
            <person name="Olmedo-Alvarez G."/>
        </authorList>
    </citation>
    <scope>NUCLEOTIDE SEQUENCE [LARGE SCALE GENOMIC DNA]</scope>
    <source>
        <strain evidence="1 2">CH446_14T</strain>
    </source>
</reference>
<dbReference type="EMBL" id="VTER01000003">
    <property type="protein sequence ID" value="TYS50437.1"/>
    <property type="molecule type" value="Genomic_DNA"/>
</dbReference>
<dbReference type="GeneID" id="97348966"/>
<sequence>MKSLQDSIYNWLTIKVVCDARPEDTAAAETEEMFKAILTEDLKLSEIEAVKEADFYTVFFTDKNERRSFRFPAELIDVMLDQINEEPEKYPNFPL</sequence>
<protein>
    <submittedName>
        <fullName evidence="1">Uncharacterized protein</fullName>
    </submittedName>
</protein>
<dbReference type="RefSeq" id="WP_035401075.1">
    <property type="nucleotide sequence ID" value="NZ_CP160000.1"/>
</dbReference>
<name>A0A5D4RGL7_9BACI</name>
<accession>A0A5D4RGL7</accession>
<comment type="caution">
    <text evidence="1">The sequence shown here is derived from an EMBL/GenBank/DDBJ whole genome shotgun (WGS) entry which is preliminary data.</text>
</comment>
<dbReference type="Proteomes" id="UP000322139">
    <property type="component" value="Unassembled WGS sequence"/>
</dbReference>
<evidence type="ECO:0000313" key="2">
    <source>
        <dbReference type="Proteomes" id="UP000322139"/>
    </source>
</evidence>
<dbReference type="AlphaFoldDB" id="A0A5D4RGL7"/>
<organism evidence="1 2">
    <name type="scientific">Bacillus infantis</name>
    <dbReference type="NCBI Taxonomy" id="324767"/>
    <lineage>
        <taxon>Bacteria</taxon>
        <taxon>Bacillati</taxon>
        <taxon>Bacillota</taxon>
        <taxon>Bacilli</taxon>
        <taxon>Bacillales</taxon>
        <taxon>Bacillaceae</taxon>
        <taxon>Bacillus</taxon>
    </lineage>
</organism>
<gene>
    <name evidence="1" type="ORF">FZD51_05115</name>
</gene>
<proteinExistence type="predicted"/>